<protein>
    <submittedName>
        <fullName evidence="1">MxaD protein</fullName>
    </submittedName>
</protein>
<proteinExistence type="predicted"/>
<dbReference type="CDD" id="cd07821">
    <property type="entry name" value="PYR_PYL_RCAR_like"/>
    <property type="match status" value="1"/>
</dbReference>
<dbReference type="InterPro" id="IPR019587">
    <property type="entry name" value="Polyketide_cyclase/dehydratase"/>
</dbReference>
<name>A0A239LDN3_9PSED</name>
<evidence type="ECO:0000313" key="2">
    <source>
        <dbReference type="Proteomes" id="UP000198407"/>
    </source>
</evidence>
<dbReference type="AlphaFoldDB" id="A0A239LDN3"/>
<dbReference type="STRING" id="1215104.GCA_000730585_01206"/>
<dbReference type="EMBL" id="FZOL01000034">
    <property type="protein sequence ID" value="SNT28052.1"/>
    <property type="molecule type" value="Genomic_DNA"/>
</dbReference>
<gene>
    <name evidence="1" type="ORF">SAMN05444352_13447</name>
</gene>
<organism evidence="1 2">
    <name type="scientific">Pseudomonas japonica</name>
    <dbReference type="NCBI Taxonomy" id="256466"/>
    <lineage>
        <taxon>Bacteria</taxon>
        <taxon>Pseudomonadati</taxon>
        <taxon>Pseudomonadota</taxon>
        <taxon>Gammaproteobacteria</taxon>
        <taxon>Pseudomonadales</taxon>
        <taxon>Pseudomonadaceae</taxon>
        <taxon>Pseudomonas</taxon>
    </lineage>
</organism>
<evidence type="ECO:0000313" key="1">
    <source>
        <dbReference type="EMBL" id="SNT28052.1"/>
    </source>
</evidence>
<dbReference type="Pfam" id="PF10604">
    <property type="entry name" value="Polyketide_cyc2"/>
    <property type="match status" value="1"/>
</dbReference>
<reference evidence="2" key="1">
    <citation type="submission" date="2017-06" db="EMBL/GenBank/DDBJ databases">
        <authorList>
            <person name="Varghese N."/>
            <person name="Submissions S."/>
        </authorList>
    </citation>
    <scope>NUCLEOTIDE SEQUENCE [LARGE SCALE GENOMIC DNA]</scope>
    <source>
        <strain evidence="2">DSM 22348</strain>
    </source>
</reference>
<dbReference type="PANTHER" id="PTHR39332:SF7">
    <property type="entry name" value="SRPBCC FAMILY PROTEIN"/>
    <property type="match status" value="1"/>
</dbReference>
<dbReference type="RefSeq" id="WP_052419518.1">
    <property type="nucleotide sequence ID" value="NZ_FZOL01000034.1"/>
</dbReference>
<dbReference type="SUPFAM" id="SSF55961">
    <property type="entry name" value="Bet v1-like"/>
    <property type="match status" value="1"/>
</dbReference>
<keyword evidence="2" id="KW-1185">Reference proteome</keyword>
<dbReference type="Proteomes" id="UP000198407">
    <property type="component" value="Unassembled WGS sequence"/>
</dbReference>
<dbReference type="InterPro" id="IPR023393">
    <property type="entry name" value="START-like_dom_sf"/>
</dbReference>
<accession>A0A239LDN3</accession>
<dbReference type="Gene3D" id="3.30.530.20">
    <property type="match status" value="1"/>
</dbReference>
<dbReference type="PANTHER" id="PTHR39332">
    <property type="entry name" value="BLL4707 PROTEIN"/>
    <property type="match status" value="1"/>
</dbReference>
<sequence>MNSAQGEVTLKASADLVWQIVGNFNGLQVWHPAVTGSQLTAGGNNQVGAERLLALDGGGTIKERLLDHSDSERRYRYCILDSPLPVSGYESVVRVEDSGDGRCRVVWSGSFEAQGVSDGQAAEIVQGIYDAGLGYLREQFAG</sequence>